<gene>
    <name evidence="1" type="ORF">NUW58_g1165</name>
</gene>
<proteinExistence type="predicted"/>
<organism evidence="1 2">
    <name type="scientific">Xylaria curta</name>
    <dbReference type="NCBI Taxonomy" id="42375"/>
    <lineage>
        <taxon>Eukaryota</taxon>
        <taxon>Fungi</taxon>
        <taxon>Dikarya</taxon>
        <taxon>Ascomycota</taxon>
        <taxon>Pezizomycotina</taxon>
        <taxon>Sordariomycetes</taxon>
        <taxon>Xylariomycetidae</taxon>
        <taxon>Xylariales</taxon>
        <taxon>Xylariaceae</taxon>
        <taxon>Xylaria</taxon>
    </lineage>
</organism>
<name>A0ACC1PLK9_9PEZI</name>
<sequence length="162" mass="17463">MAYAAGLQQLKHSRGPCFQYPLECPAAKADGSDEAKPNEVNIWLQIPVHFLFAVAEVVGLVALNEYIYSEAPTDMKAMVQALQLASVAVGSALGIALGVVSKNPWLVILFSSLSATMTLTAVVFWALFRQTDGKSDACSIKTTENIRVVDATVEDDKLTRTT</sequence>
<evidence type="ECO:0000313" key="2">
    <source>
        <dbReference type="Proteomes" id="UP001143856"/>
    </source>
</evidence>
<reference evidence="1" key="1">
    <citation type="submission" date="2022-10" db="EMBL/GenBank/DDBJ databases">
        <title>Genome Sequence of Xylaria curta.</title>
        <authorList>
            <person name="Buettner E."/>
        </authorList>
    </citation>
    <scope>NUCLEOTIDE SEQUENCE</scope>
    <source>
        <strain evidence="1">Babe10</strain>
    </source>
</reference>
<protein>
    <submittedName>
        <fullName evidence="1">Uncharacterized protein</fullName>
    </submittedName>
</protein>
<evidence type="ECO:0000313" key="1">
    <source>
        <dbReference type="EMBL" id="KAJ2995800.1"/>
    </source>
</evidence>
<accession>A0ACC1PLK9</accession>
<comment type="caution">
    <text evidence="1">The sequence shown here is derived from an EMBL/GenBank/DDBJ whole genome shotgun (WGS) entry which is preliminary data.</text>
</comment>
<keyword evidence="2" id="KW-1185">Reference proteome</keyword>
<dbReference type="EMBL" id="JAPDGR010000120">
    <property type="protein sequence ID" value="KAJ2995800.1"/>
    <property type="molecule type" value="Genomic_DNA"/>
</dbReference>
<dbReference type="Proteomes" id="UP001143856">
    <property type="component" value="Unassembled WGS sequence"/>
</dbReference>